<dbReference type="EMBL" id="VIEB01000020">
    <property type="protein sequence ID" value="TQE12341.1"/>
    <property type="molecule type" value="Genomic_DNA"/>
</dbReference>
<evidence type="ECO:0000313" key="3">
    <source>
        <dbReference type="Proteomes" id="UP000315295"/>
    </source>
</evidence>
<organism evidence="2 3">
    <name type="scientific">Malus baccata</name>
    <name type="common">Siberian crab apple</name>
    <name type="synonym">Pyrus baccata</name>
    <dbReference type="NCBI Taxonomy" id="106549"/>
    <lineage>
        <taxon>Eukaryota</taxon>
        <taxon>Viridiplantae</taxon>
        <taxon>Streptophyta</taxon>
        <taxon>Embryophyta</taxon>
        <taxon>Tracheophyta</taxon>
        <taxon>Spermatophyta</taxon>
        <taxon>Magnoliopsida</taxon>
        <taxon>eudicotyledons</taxon>
        <taxon>Gunneridae</taxon>
        <taxon>Pentapetalae</taxon>
        <taxon>rosids</taxon>
        <taxon>fabids</taxon>
        <taxon>Rosales</taxon>
        <taxon>Rosaceae</taxon>
        <taxon>Amygdaloideae</taxon>
        <taxon>Maleae</taxon>
        <taxon>Malus</taxon>
    </lineage>
</organism>
<protein>
    <recommendedName>
        <fullName evidence="4">Late embryogenesis abundant protein LEA-2 subgroup domain-containing protein</fullName>
    </recommendedName>
</protein>
<proteinExistence type="predicted"/>
<keyword evidence="3" id="KW-1185">Reference proteome</keyword>
<dbReference type="AlphaFoldDB" id="A0A540NMU1"/>
<keyword evidence="1" id="KW-0812">Transmembrane</keyword>
<evidence type="ECO:0000256" key="1">
    <source>
        <dbReference type="SAM" id="Phobius"/>
    </source>
</evidence>
<gene>
    <name evidence="2" type="ORF">C1H46_001994</name>
</gene>
<sequence>MAGEGEEKIKATAAQPPRGLPLNCLLWPNWLLWPLLVAIGALTVILVAWRTKTYGPDFRVQSAIVSQLNATQSQLTATWDLSVVATNRNPGKVQDMYIKRLMAYIFYGDKERMMMLAVKPVGIRPRLLLSSKRNQATASFQLQAVETYLGQNVSKEILQGLSAPGSASGSLVRFGLKLEVWYKGIGMESDFRALFCDRVVDFGVSPVNYVNDGTGISTVKEGQSTECYYYEAKDFYY</sequence>
<evidence type="ECO:0000313" key="2">
    <source>
        <dbReference type="EMBL" id="TQE12341.1"/>
    </source>
</evidence>
<reference evidence="2 3" key="1">
    <citation type="journal article" date="2019" name="G3 (Bethesda)">
        <title>Sequencing of a Wild Apple (Malus baccata) Genome Unravels the Differences Between Cultivated and Wild Apple Species Regarding Disease Resistance and Cold Tolerance.</title>
        <authorList>
            <person name="Chen X."/>
        </authorList>
    </citation>
    <scope>NUCLEOTIDE SEQUENCE [LARGE SCALE GENOMIC DNA]</scope>
    <source>
        <strain evidence="3">cv. Shandingzi</strain>
        <tissue evidence="2">Leaves</tissue>
    </source>
</reference>
<comment type="caution">
    <text evidence="2">The sequence shown here is derived from an EMBL/GenBank/DDBJ whole genome shotgun (WGS) entry which is preliminary data.</text>
</comment>
<feature type="transmembrane region" description="Helical" evidence="1">
    <location>
        <begin position="30"/>
        <end position="49"/>
    </location>
</feature>
<dbReference type="Proteomes" id="UP000315295">
    <property type="component" value="Unassembled WGS sequence"/>
</dbReference>
<evidence type="ECO:0008006" key="4">
    <source>
        <dbReference type="Google" id="ProtNLM"/>
    </source>
</evidence>
<keyword evidence="1" id="KW-0472">Membrane</keyword>
<name>A0A540NMU1_MALBA</name>
<keyword evidence="1" id="KW-1133">Transmembrane helix</keyword>
<accession>A0A540NMU1</accession>